<reference evidence="2 3" key="1">
    <citation type="submission" date="2020-08" db="EMBL/GenBank/DDBJ databases">
        <title>Genome sequencing of Purple Non-Sulfur Bacteria from various extreme environments.</title>
        <authorList>
            <person name="Mayer M."/>
        </authorList>
    </citation>
    <scope>NUCLEOTIDE SEQUENCE [LARGE SCALE GENOMIC DNA]</scope>
    <source>
        <strain evidence="2 3">JA131</strain>
    </source>
</reference>
<evidence type="ECO:0000313" key="3">
    <source>
        <dbReference type="Proteomes" id="UP000554286"/>
    </source>
</evidence>
<dbReference type="AlphaFoldDB" id="A0A7W6W8V9"/>
<dbReference type="InterPro" id="IPR015797">
    <property type="entry name" value="NUDIX_hydrolase-like_dom_sf"/>
</dbReference>
<protein>
    <submittedName>
        <fullName evidence="2">8-oxo-dGTP pyrophosphatase MutT (NUDIX family)</fullName>
    </submittedName>
</protein>
<sequence>MSYMNHIHALNRHDMGGFRPFFVAGREVGWVRHALAERLAEAATVFEVGPFGVALRADLGDAEARTQAIAAALAPLVDDGVLPPCNGESYTVAASWGEPALFTLDRAHVAALGVRAYGVHLNGYVRRPDGLFLWVARRAAGRGVAPGKLDNMVAGGHAAGLTLWRTLEKECAEEAGIGPALVRRARPAGLVSYCRETSPGLRPDTLFVFDLEVPADVEPRNTDGEISDFMLWSVDKVLETVRVTEAFKFNVPLVILDFAIRHGLLTADAEPEYCDIVQGLRRGAVSFHPPPE</sequence>
<name>A0A7W6W8V9_9PROT</name>
<keyword evidence="3" id="KW-1185">Reference proteome</keyword>
<dbReference type="PANTHER" id="PTHR13622">
    <property type="entry name" value="THIAMIN PYROPHOSPHOKINASE"/>
    <property type="match status" value="1"/>
</dbReference>
<dbReference type="InterPro" id="IPR031804">
    <property type="entry name" value="DUF4743"/>
</dbReference>
<dbReference type="InterPro" id="IPR000086">
    <property type="entry name" value="NUDIX_hydrolase_dom"/>
</dbReference>
<feature type="domain" description="Nudix hydrolase" evidence="1">
    <location>
        <begin position="116"/>
        <end position="257"/>
    </location>
</feature>
<proteinExistence type="predicted"/>
<accession>A0A7W6W8V9</accession>
<dbReference type="SUPFAM" id="SSF55811">
    <property type="entry name" value="Nudix"/>
    <property type="match status" value="1"/>
</dbReference>
<dbReference type="FunFam" id="3.90.79.10:FF:000019">
    <property type="entry name" value="Thiamin pyrophosphokinase, putative"/>
    <property type="match status" value="1"/>
</dbReference>
<dbReference type="PROSITE" id="PS51462">
    <property type="entry name" value="NUDIX"/>
    <property type="match status" value="1"/>
</dbReference>
<gene>
    <name evidence="2" type="ORF">GGD89_000389</name>
</gene>
<dbReference type="GO" id="GO:0044715">
    <property type="term" value="F:8-oxo-dGDP phosphatase activity"/>
    <property type="evidence" value="ECO:0007669"/>
    <property type="project" value="TreeGrafter"/>
</dbReference>
<dbReference type="Gene3D" id="3.90.79.10">
    <property type="entry name" value="Nucleoside Triphosphate Pyrophosphohydrolase"/>
    <property type="match status" value="1"/>
</dbReference>
<organism evidence="2 3">
    <name type="scientific">Roseospira visakhapatnamensis</name>
    <dbReference type="NCBI Taxonomy" id="390880"/>
    <lineage>
        <taxon>Bacteria</taxon>
        <taxon>Pseudomonadati</taxon>
        <taxon>Pseudomonadota</taxon>
        <taxon>Alphaproteobacteria</taxon>
        <taxon>Rhodospirillales</taxon>
        <taxon>Rhodospirillaceae</taxon>
        <taxon>Roseospira</taxon>
    </lineage>
</organism>
<dbReference type="Pfam" id="PF15916">
    <property type="entry name" value="DUF4743"/>
    <property type="match status" value="1"/>
</dbReference>
<dbReference type="PANTHER" id="PTHR13622:SF8">
    <property type="entry name" value="THIAMIN PYROPHOSPHOKINASE 1"/>
    <property type="match status" value="1"/>
</dbReference>
<dbReference type="Pfam" id="PF00293">
    <property type="entry name" value="NUDIX"/>
    <property type="match status" value="1"/>
</dbReference>
<dbReference type="Proteomes" id="UP000554286">
    <property type="component" value="Unassembled WGS sequence"/>
</dbReference>
<comment type="caution">
    <text evidence="2">The sequence shown here is derived from an EMBL/GenBank/DDBJ whole genome shotgun (WGS) entry which is preliminary data.</text>
</comment>
<evidence type="ECO:0000313" key="2">
    <source>
        <dbReference type="EMBL" id="MBB4264782.1"/>
    </source>
</evidence>
<evidence type="ECO:0000259" key="1">
    <source>
        <dbReference type="PROSITE" id="PS51462"/>
    </source>
</evidence>
<dbReference type="EMBL" id="JACIGK010000002">
    <property type="protein sequence ID" value="MBB4264782.1"/>
    <property type="molecule type" value="Genomic_DNA"/>
</dbReference>
<dbReference type="CDD" id="cd03676">
    <property type="entry name" value="NUDIX_Tnr3_like"/>
    <property type="match status" value="1"/>
</dbReference>